<dbReference type="OrthoDB" id="1939479at2759"/>
<dbReference type="Proteomes" id="UP000681722">
    <property type="component" value="Unassembled WGS sequence"/>
</dbReference>
<evidence type="ECO:0000256" key="1">
    <source>
        <dbReference type="SAM" id="MobiDB-lite"/>
    </source>
</evidence>
<dbReference type="EMBL" id="CAJNOQ010001662">
    <property type="protein sequence ID" value="CAF0910486.1"/>
    <property type="molecule type" value="Genomic_DNA"/>
</dbReference>
<name>A0A814AAZ6_9BILA</name>
<reference evidence="2" key="1">
    <citation type="submission" date="2021-02" db="EMBL/GenBank/DDBJ databases">
        <authorList>
            <person name="Nowell W R."/>
        </authorList>
    </citation>
    <scope>NUCLEOTIDE SEQUENCE</scope>
</reference>
<proteinExistence type="predicted"/>
<dbReference type="Proteomes" id="UP000663829">
    <property type="component" value="Unassembled WGS sequence"/>
</dbReference>
<accession>A0A814AAZ6</accession>
<gene>
    <name evidence="2" type="ORF">GPM918_LOCUS9120</name>
    <name evidence="3" type="ORF">SRO942_LOCUS9121</name>
</gene>
<organism evidence="2 4">
    <name type="scientific">Didymodactylos carnosus</name>
    <dbReference type="NCBI Taxonomy" id="1234261"/>
    <lineage>
        <taxon>Eukaryota</taxon>
        <taxon>Metazoa</taxon>
        <taxon>Spiralia</taxon>
        <taxon>Gnathifera</taxon>
        <taxon>Rotifera</taxon>
        <taxon>Eurotatoria</taxon>
        <taxon>Bdelloidea</taxon>
        <taxon>Philodinida</taxon>
        <taxon>Philodinidae</taxon>
        <taxon>Didymodactylos</taxon>
    </lineage>
</organism>
<comment type="caution">
    <text evidence="2">The sequence shown here is derived from an EMBL/GenBank/DDBJ whole genome shotgun (WGS) entry which is preliminary data.</text>
</comment>
<dbReference type="InterPro" id="IPR038765">
    <property type="entry name" value="Papain-like_cys_pep_sf"/>
</dbReference>
<evidence type="ECO:0000313" key="3">
    <source>
        <dbReference type="EMBL" id="CAF3691686.1"/>
    </source>
</evidence>
<dbReference type="Gene3D" id="3.40.395.10">
    <property type="entry name" value="Adenoviral Proteinase, Chain A"/>
    <property type="match status" value="1"/>
</dbReference>
<feature type="region of interest" description="Disordered" evidence="1">
    <location>
        <begin position="137"/>
        <end position="158"/>
    </location>
</feature>
<dbReference type="AlphaFoldDB" id="A0A814AAZ6"/>
<dbReference type="EMBL" id="CAJOBC010001662">
    <property type="protein sequence ID" value="CAF3691686.1"/>
    <property type="molecule type" value="Genomic_DNA"/>
</dbReference>
<dbReference type="SUPFAM" id="SSF54001">
    <property type="entry name" value="Cysteine proteinases"/>
    <property type="match status" value="1"/>
</dbReference>
<evidence type="ECO:0000313" key="4">
    <source>
        <dbReference type="Proteomes" id="UP000663829"/>
    </source>
</evidence>
<feature type="compositionally biased region" description="Basic and acidic residues" evidence="1">
    <location>
        <begin position="140"/>
        <end position="158"/>
    </location>
</feature>
<sequence length="806" mass="91857">MLLDPTIECRTSDINMSLEMPDLQVTPEPSDDEASDLNTSNTLHLMVEAVNIIHRGKEMMGPPNNDSNSIGHSYNAPCLNIYNGNFHWNEEGQAYSATEEQTVCSPYNLLEPDEWKLYPYIINSTITNDEYFDNGIDKQSNTDHHSVDNNKNASHKDIGSKNTCVHMKVEDNLTSLPTEHRSLIDLLLQRPSVRDKIMSEVPKQPLEKTPSSAVITEQAIIAHVNDLREYGPKQYKNSTNTYIPIIQEVDKTSCVRDYLSYILVPTVSNFIDVELNIISTLKCDSCHGLNLLYEEKHSTFTLRTSHCSGKAMPETSLTSYFTPDTGDLKTCQLCSTRSNNHTCSSEITKLPQNLFFNFIAAGYISGTLVETNQFYLKRSVNMERFLSTNTIALPLAAMYIRRPLTEKTDFTDILRQIINNFDDTIQRSATRTSDSKTALANALNAILKETNVLSWVFAFSYTCLQCTERWRSIGCEYLQFSNESDVSSDGVLDLENKLVQKYFVPNLQCRNCPGKIHTKNECYIISDNPSHLLVIHNTRNAGLRRLIRDHLSLRCELTSTIVDYYLNILLVITEDARTLIVKKCSNSDYLCYNQSFKRFEPLSNGSIETFLAAATQVLLCYKANEGTVDTYSTPAEKQLDISTWKLLPEPDKKNINIVSGQLSQKTAHYVTDRYDLSADDLKNLIQPNYELNDTILNAHLYLTAKLVQNTILFDSVGTHTFIQRGFAAKDFILSHNEWFKNNIVLFPIHHHQSWLMYIINIQSKFIIEFDSALSNTFPKTKYIQSILKLLDIQHYPAFGRKIDFNQ</sequence>
<evidence type="ECO:0000313" key="2">
    <source>
        <dbReference type="EMBL" id="CAF0910486.1"/>
    </source>
</evidence>
<evidence type="ECO:0008006" key="5">
    <source>
        <dbReference type="Google" id="ProtNLM"/>
    </source>
</evidence>
<protein>
    <recommendedName>
        <fullName evidence="5">Ubiquitin-like protease family profile domain-containing protein</fullName>
    </recommendedName>
</protein>
<keyword evidence="4" id="KW-1185">Reference proteome</keyword>